<dbReference type="AlphaFoldDB" id="A0A395MGN1"/>
<organism evidence="1 2">
    <name type="scientific">Fusarium flagelliforme</name>
    <dbReference type="NCBI Taxonomy" id="2675880"/>
    <lineage>
        <taxon>Eukaryota</taxon>
        <taxon>Fungi</taxon>
        <taxon>Dikarya</taxon>
        <taxon>Ascomycota</taxon>
        <taxon>Pezizomycotina</taxon>
        <taxon>Sordariomycetes</taxon>
        <taxon>Hypocreomycetidae</taxon>
        <taxon>Hypocreales</taxon>
        <taxon>Nectriaceae</taxon>
        <taxon>Fusarium</taxon>
        <taxon>Fusarium incarnatum-equiseti species complex</taxon>
    </lineage>
</organism>
<gene>
    <name evidence="1" type="ORF">FIE12Z_8853</name>
</gene>
<dbReference type="EMBL" id="PXXK01000279">
    <property type="protein sequence ID" value="RFN46920.1"/>
    <property type="molecule type" value="Genomic_DNA"/>
</dbReference>
<evidence type="ECO:0000313" key="1">
    <source>
        <dbReference type="EMBL" id="RFN46920.1"/>
    </source>
</evidence>
<proteinExistence type="predicted"/>
<reference evidence="1 2" key="1">
    <citation type="journal article" date="2018" name="PLoS Pathog.">
        <title>Evolution of structural diversity of trichothecenes, a family of toxins produced by plant pathogenic and entomopathogenic fungi.</title>
        <authorList>
            <person name="Proctor R.H."/>
            <person name="McCormick S.P."/>
            <person name="Kim H.S."/>
            <person name="Cardoza R.E."/>
            <person name="Stanley A.M."/>
            <person name="Lindo L."/>
            <person name="Kelly A."/>
            <person name="Brown D.W."/>
            <person name="Lee T."/>
            <person name="Vaughan M.M."/>
            <person name="Alexander N.J."/>
            <person name="Busman M."/>
            <person name="Gutierrez S."/>
        </authorList>
    </citation>
    <scope>NUCLEOTIDE SEQUENCE [LARGE SCALE GENOMIC DNA]</scope>
    <source>
        <strain evidence="1 2">NRRL 13405</strain>
    </source>
</reference>
<dbReference type="Proteomes" id="UP000265631">
    <property type="component" value="Unassembled WGS sequence"/>
</dbReference>
<accession>A0A395MGN1</accession>
<keyword evidence="2" id="KW-1185">Reference proteome</keyword>
<protein>
    <submittedName>
        <fullName evidence="1">Uncharacterized protein</fullName>
    </submittedName>
</protein>
<comment type="caution">
    <text evidence="1">The sequence shown here is derived from an EMBL/GenBank/DDBJ whole genome shotgun (WGS) entry which is preliminary data.</text>
</comment>
<name>A0A395MGN1_9HYPO</name>
<sequence>MARPDNIWGVHEAWAPVAHISNSAEDIGNNMVSDFNTITRVALSNGIQLQTIWAIVGALYDSVGDRFTHASVRSAPDAIVARNQAPGGDEASPGLLLT</sequence>
<evidence type="ECO:0000313" key="2">
    <source>
        <dbReference type="Proteomes" id="UP000265631"/>
    </source>
</evidence>